<dbReference type="Proteomes" id="UP001141327">
    <property type="component" value="Unassembled WGS sequence"/>
</dbReference>
<name>A0ABQ8ULD0_9EUKA</name>
<keyword evidence="3" id="KW-1185">Reference proteome</keyword>
<evidence type="ECO:0000313" key="3">
    <source>
        <dbReference type="Proteomes" id="UP001141327"/>
    </source>
</evidence>
<feature type="transmembrane region" description="Helical" evidence="1">
    <location>
        <begin position="599"/>
        <end position="619"/>
    </location>
</feature>
<protein>
    <submittedName>
        <fullName evidence="2">Uncharacterized protein</fullName>
    </submittedName>
</protein>
<feature type="transmembrane region" description="Helical" evidence="1">
    <location>
        <begin position="236"/>
        <end position="263"/>
    </location>
</feature>
<feature type="transmembrane region" description="Helical" evidence="1">
    <location>
        <begin position="38"/>
        <end position="61"/>
    </location>
</feature>
<organism evidence="2 3">
    <name type="scientific">Paratrimastix pyriformis</name>
    <dbReference type="NCBI Taxonomy" id="342808"/>
    <lineage>
        <taxon>Eukaryota</taxon>
        <taxon>Metamonada</taxon>
        <taxon>Preaxostyla</taxon>
        <taxon>Paratrimastigidae</taxon>
        <taxon>Paratrimastix</taxon>
    </lineage>
</organism>
<reference evidence="2" key="1">
    <citation type="journal article" date="2022" name="bioRxiv">
        <title>Genomics of Preaxostyla Flagellates Illuminates Evolutionary Transitions and the Path Towards Mitochondrial Loss.</title>
        <authorList>
            <person name="Novak L.V.F."/>
            <person name="Treitli S.C."/>
            <person name="Pyrih J."/>
            <person name="Halakuc P."/>
            <person name="Pipaliya S.V."/>
            <person name="Vacek V."/>
            <person name="Brzon O."/>
            <person name="Soukal P."/>
            <person name="Eme L."/>
            <person name="Dacks J.B."/>
            <person name="Karnkowska A."/>
            <person name="Elias M."/>
            <person name="Hampl V."/>
        </authorList>
    </citation>
    <scope>NUCLEOTIDE SEQUENCE</scope>
    <source>
        <strain evidence="2">RCP-MX</strain>
    </source>
</reference>
<comment type="caution">
    <text evidence="2">The sequence shown here is derived from an EMBL/GenBank/DDBJ whole genome shotgun (WGS) entry which is preliminary data.</text>
</comment>
<feature type="transmembrane region" description="Helical" evidence="1">
    <location>
        <begin position="541"/>
        <end position="561"/>
    </location>
</feature>
<feature type="transmembrane region" description="Helical" evidence="1">
    <location>
        <begin position="275"/>
        <end position="296"/>
    </location>
</feature>
<evidence type="ECO:0000256" key="1">
    <source>
        <dbReference type="SAM" id="Phobius"/>
    </source>
</evidence>
<evidence type="ECO:0000313" key="2">
    <source>
        <dbReference type="EMBL" id="KAJ4459246.1"/>
    </source>
</evidence>
<feature type="transmembrane region" description="Helical" evidence="1">
    <location>
        <begin position="573"/>
        <end position="593"/>
    </location>
</feature>
<sequence length="694" mass="77921">MPDRSRFCAFLLWSLCLPVAVSVTLVLITLRLDMGSVHTAFIATPTLFWWVPLLIATGFGVRKWHRRLAAALRILRAAPHDLLTSRDLASVSSSPGDDDLLLEVERNLISSYNNRIYLVHDDPYSVPGLRNLQLGESGPPRPNRVVLALFYGTLRTFPVLWDGNDLWQQAYEEDFGDVAAQLVEVDGPQSSAKIPWRKKYQEHIDFLHSVHRERKRLFCERLKTARRVSGPSRDDYFNWVAWTVMSPLMTSVAIPLFLLFLILRAESAVTWSLHVIFAPADYMLFCGLCLFGKLALQFDDVPALGRLLYWLITAIFPVGIATLHWAAARIDWIAASGGAEIPTGFHWLYIFAPGMALALVLSVVVFCLLSQFSGFFESVGGGYNPGVVICGYNPGGVYCPSSAGFSSLWEVDITRVWSYADITRVWSYADITRVWSYADITRVWSYADISRVVFCLLSQFSGFFESVGGGYNPGVVICGYIPGGLLPAVPVQRVFRFVFSSWGNSRCVAFLGGVTVPHLVLAFLVLLGYKLQWGNPGFSYANVFIPLWLFALGAECMVLFVFPPCDRWKFLQFLLWSLCLPVAVTVTLVLIVLRLDRGTVHTAFIAIPTLFWWLPLVVVSTRFARKNQRQLVRFLQMGRAAPHALLGPRDLHLIEQDLLSTFGSDIYPAHGDPYQAPYRRSAPETRRVIEELAA</sequence>
<keyword evidence="1" id="KW-0812">Transmembrane</keyword>
<gene>
    <name evidence="2" type="ORF">PAPYR_4780</name>
</gene>
<feature type="transmembrane region" description="Helical" evidence="1">
    <location>
        <begin position="347"/>
        <end position="369"/>
    </location>
</feature>
<keyword evidence="1" id="KW-0472">Membrane</keyword>
<feature type="transmembrane region" description="Helical" evidence="1">
    <location>
        <begin position="507"/>
        <end position="529"/>
    </location>
</feature>
<feature type="transmembrane region" description="Helical" evidence="1">
    <location>
        <begin position="308"/>
        <end position="327"/>
    </location>
</feature>
<accession>A0ABQ8ULD0</accession>
<dbReference type="EMBL" id="JAPMOS010000021">
    <property type="protein sequence ID" value="KAJ4459246.1"/>
    <property type="molecule type" value="Genomic_DNA"/>
</dbReference>
<keyword evidence="1" id="KW-1133">Transmembrane helix</keyword>
<proteinExistence type="predicted"/>